<dbReference type="GO" id="GO:0006368">
    <property type="term" value="P:transcription elongation by RNA polymerase II"/>
    <property type="evidence" value="ECO:0007669"/>
    <property type="project" value="TreeGrafter"/>
</dbReference>
<evidence type="ECO:0000313" key="1">
    <source>
        <dbReference type="EMBL" id="KNE62074.1"/>
    </source>
</evidence>
<dbReference type="Proteomes" id="UP000054350">
    <property type="component" value="Unassembled WGS sequence"/>
</dbReference>
<dbReference type="AlphaFoldDB" id="A0A0L0SHZ4"/>
<gene>
    <name evidence="1" type="ORF">AMAG_07328</name>
</gene>
<dbReference type="VEuPathDB" id="FungiDB:AMAG_07328"/>
<dbReference type="EMBL" id="GG745339">
    <property type="protein sequence ID" value="KNE62074.1"/>
    <property type="molecule type" value="Genomic_DNA"/>
</dbReference>
<dbReference type="eggNOG" id="KOG2688">
    <property type="taxonomic scope" value="Eukaryota"/>
</dbReference>
<organism evidence="1 2">
    <name type="scientific">Allomyces macrogynus (strain ATCC 38327)</name>
    <name type="common">Allomyces javanicus var. macrogynus</name>
    <dbReference type="NCBI Taxonomy" id="578462"/>
    <lineage>
        <taxon>Eukaryota</taxon>
        <taxon>Fungi</taxon>
        <taxon>Fungi incertae sedis</taxon>
        <taxon>Blastocladiomycota</taxon>
        <taxon>Blastocladiomycetes</taxon>
        <taxon>Blastocladiales</taxon>
        <taxon>Blastocladiaceae</taxon>
        <taxon>Allomyces</taxon>
    </lineage>
</organism>
<reference evidence="1 2" key="1">
    <citation type="submission" date="2009-11" db="EMBL/GenBank/DDBJ databases">
        <title>Annotation of Allomyces macrogynus ATCC 38327.</title>
        <authorList>
            <consortium name="The Broad Institute Genome Sequencing Platform"/>
            <person name="Russ C."/>
            <person name="Cuomo C."/>
            <person name="Burger G."/>
            <person name="Gray M.W."/>
            <person name="Holland P.W.H."/>
            <person name="King N."/>
            <person name="Lang F.B.F."/>
            <person name="Roger A.J."/>
            <person name="Ruiz-Trillo I."/>
            <person name="Young S.K."/>
            <person name="Zeng Q."/>
            <person name="Gargeya S."/>
            <person name="Fitzgerald M."/>
            <person name="Haas B."/>
            <person name="Abouelleil A."/>
            <person name="Alvarado L."/>
            <person name="Arachchi H.M."/>
            <person name="Berlin A."/>
            <person name="Chapman S.B."/>
            <person name="Gearin G."/>
            <person name="Goldberg J."/>
            <person name="Griggs A."/>
            <person name="Gujja S."/>
            <person name="Hansen M."/>
            <person name="Heiman D."/>
            <person name="Howarth C."/>
            <person name="Larimer J."/>
            <person name="Lui A."/>
            <person name="MacDonald P.J.P."/>
            <person name="McCowen C."/>
            <person name="Montmayeur A."/>
            <person name="Murphy C."/>
            <person name="Neiman D."/>
            <person name="Pearson M."/>
            <person name="Priest M."/>
            <person name="Roberts A."/>
            <person name="Saif S."/>
            <person name="Shea T."/>
            <person name="Sisk P."/>
            <person name="Stolte C."/>
            <person name="Sykes S."/>
            <person name="Wortman J."/>
            <person name="Nusbaum C."/>
            <person name="Birren B."/>
        </authorList>
    </citation>
    <scope>NUCLEOTIDE SEQUENCE [LARGE SCALE GENOMIC DNA]</scope>
    <source>
        <strain evidence="1 2">ATCC 38327</strain>
    </source>
</reference>
<evidence type="ECO:0008006" key="3">
    <source>
        <dbReference type="Google" id="ProtNLM"/>
    </source>
</evidence>
<dbReference type="GO" id="GO:0000973">
    <property type="term" value="P:post-transcriptional tethering of RNA polymerase II gene DNA at nuclear periphery"/>
    <property type="evidence" value="ECO:0007669"/>
    <property type="project" value="TreeGrafter"/>
</dbReference>
<dbReference type="STRING" id="578462.A0A0L0SHZ4"/>
<protein>
    <recommendedName>
        <fullName evidence="3">PCI domain-containing protein</fullName>
    </recommendedName>
</protein>
<dbReference type="GO" id="GO:0070390">
    <property type="term" value="C:transcription export complex 2"/>
    <property type="evidence" value="ECO:0007669"/>
    <property type="project" value="TreeGrafter"/>
</dbReference>
<evidence type="ECO:0000313" key="2">
    <source>
        <dbReference type="Proteomes" id="UP000054350"/>
    </source>
</evidence>
<proteinExistence type="predicted"/>
<dbReference type="PANTHER" id="PTHR12732:SF0">
    <property type="entry name" value="PCI DOMAIN-CONTAINING PROTEIN 2"/>
    <property type="match status" value="1"/>
</dbReference>
<reference evidence="2" key="2">
    <citation type="submission" date="2009-11" db="EMBL/GenBank/DDBJ databases">
        <title>The Genome Sequence of Allomyces macrogynus strain ATCC 38327.</title>
        <authorList>
            <consortium name="The Broad Institute Genome Sequencing Platform"/>
            <person name="Russ C."/>
            <person name="Cuomo C."/>
            <person name="Shea T."/>
            <person name="Young S.K."/>
            <person name="Zeng Q."/>
            <person name="Koehrsen M."/>
            <person name="Haas B."/>
            <person name="Borodovsky M."/>
            <person name="Guigo R."/>
            <person name="Alvarado L."/>
            <person name="Berlin A."/>
            <person name="Borenstein D."/>
            <person name="Chen Z."/>
            <person name="Engels R."/>
            <person name="Freedman E."/>
            <person name="Gellesch M."/>
            <person name="Goldberg J."/>
            <person name="Griggs A."/>
            <person name="Gujja S."/>
            <person name="Heiman D."/>
            <person name="Hepburn T."/>
            <person name="Howarth C."/>
            <person name="Jen D."/>
            <person name="Larson L."/>
            <person name="Lewis B."/>
            <person name="Mehta T."/>
            <person name="Park D."/>
            <person name="Pearson M."/>
            <person name="Roberts A."/>
            <person name="Saif S."/>
            <person name="Shenoy N."/>
            <person name="Sisk P."/>
            <person name="Stolte C."/>
            <person name="Sykes S."/>
            <person name="Walk T."/>
            <person name="White J."/>
            <person name="Yandava C."/>
            <person name="Burger G."/>
            <person name="Gray M.W."/>
            <person name="Holland P.W.H."/>
            <person name="King N."/>
            <person name="Lang F.B.F."/>
            <person name="Roger A.J."/>
            <person name="Ruiz-Trillo I."/>
            <person name="Lander E."/>
            <person name="Nusbaum C."/>
        </authorList>
    </citation>
    <scope>NUCLEOTIDE SEQUENCE [LARGE SCALE GENOMIC DNA]</scope>
    <source>
        <strain evidence="2">ATCC 38327</strain>
    </source>
</reference>
<name>A0A0L0SHZ4_ALLM3</name>
<dbReference type="GO" id="GO:0003690">
    <property type="term" value="F:double-stranded DNA binding"/>
    <property type="evidence" value="ECO:0007669"/>
    <property type="project" value="InterPro"/>
</dbReference>
<keyword evidence="2" id="KW-1185">Reference proteome</keyword>
<dbReference type="OrthoDB" id="10252687at2759"/>
<dbReference type="PANTHER" id="PTHR12732">
    <property type="entry name" value="UNCHARACTERIZED PROTEASOME COMPONENT REGION PCI-CONTAINING"/>
    <property type="match status" value="1"/>
</dbReference>
<dbReference type="InterPro" id="IPR045114">
    <property type="entry name" value="Csn12-like"/>
</dbReference>
<sequence>MATPIKPVIESFLVQVAAAATLGNVELLAESLDLARVADMELLASALALMQLDKFSLDTFRSLPATHLAALTPGGRATITEFFVFLAQWGLRKPFPDLLLAYARFFRSFAEWFADEAPSSAWISPVVSMLFKQLIAIARQTKTPHPEIWDLILKPIPFAQYPAPLQLRYFMFQGELYLGRGNHEQAEAYLTEALVLCPTWSARNRERILCHLILARLALGLWPPRDLLAAYALDTAWVPVLKAMRAYNVPAVEAAIDAAAPLFVRNGVYIFLWEQLRPLVVRNSLALCVQMYCRMFPTPPGKIRTMNISFFSATLRLVYRDTDSTQDELDAEAYLKLTSLIAQGRVKGYVTSQINKETKDQKFVCVLPKGEPENVVLPLRRAMTPPTAAVLAGSVASNAMMMVE</sequence>
<dbReference type="GO" id="GO:0016973">
    <property type="term" value="P:poly(A)+ mRNA export from nucleus"/>
    <property type="evidence" value="ECO:0007669"/>
    <property type="project" value="TreeGrafter"/>
</dbReference>
<dbReference type="SMART" id="SM00753">
    <property type="entry name" value="PAM"/>
    <property type="match status" value="1"/>
</dbReference>
<dbReference type="GO" id="GO:0003723">
    <property type="term" value="F:RNA binding"/>
    <property type="evidence" value="ECO:0007669"/>
    <property type="project" value="InterPro"/>
</dbReference>
<accession>A0A0L0SHZ4</accession>